<dbReference type="EMBL" id="CP047156">
    <property type="protein sequence ID" value="QHC00485.1"/>
    <property type="molecule type" value="Genomic_DNA"/>
</dbReference>
<dbReference type="InterPro" id="IPR050678">
    <property type="entry name" value="DNA_Partitioning_ATPase"/>
</dbReference>
<reference evidence="5 6" key="1">
    <citation type="journal article" date="2018" name="Int. J. Syst. Evol. Microbiol.">
        <title>Epidermidibacterium keratini gen. nov., sp. nov., a member of the family Sporichthyaceae, isolated from keratin epidermis.</title>
        <authorList>
            <person name="Lee D.G."/>
            <person name="Trujillo M.E."/>
            <person name="Kang S."/>
            <person name="Nam J.J."/>
            <person name="Kim Y.J."/>
        </authorList>
    </citation>
    <scope>NUCLEOTIDE SEQUENCE [LARGE SCALE GENOMIC DNA]</scope>
    <source>
        <strain evidence="5 6">EPI-7</strain>
    </source>
</reference>
<dbReference type="InterPro" id="IPR025669">
    <property type="entry name" value="AAA_dom"/>
</dbReference>
<feature type="compositionally biased region" description="Low complexity" evidence="3">
    <location>
        <begin position="172"/>
        <end position="183"/>
    </location>
</feature>
<evidence type="ECO:0000313" key="5">
    <source>
        <dbReference type="EMBL" id="QHC00485.1"/>
    </source>
</evidence>
<dbReference type="InParanoid" id="A0A7L4YMI2"/>
<dbReference type="PANTHER" id="PTHR13696:SF52">
    <property type="entry name" value="PARA FAMILY PROTEIN CT_582"/>
    <property type="match status" value="1"/>
</dbReference>
<evidence type="ECO:0000256" key="2">
    <source>
        <dbReference type="ARBA" id="ARBA00059092"/>
    </source>
</evidence>
<dbReference type="FunFam" id="3.40.50.300:FF:000285">
    <property type="entry name" value="Sporulation initiation inhibitor Soj"/>
    <property type="match status" value="1"/>
</dbReference>
<keyword evidence="6" id="KW-1185">Reference proteome</keyword>
<dbReference type="Pfam" id="PF13614">
    <property type="entry name" value="AAA_31"/>
    <property type="match status" value="1"/>
</dbReference>
<comment type="similarity">
    <text evidence="1">Belongs to the ParA family.</text>
</comment>
<protein>
    <submittedName>
        <fullName evidence="5">AAA family ATPase</fullName>
    </submittedName>
</protein>
<dbReference type="OrthoDB" id="9815116at2"/>
<gene>
    <name evidence="5" type="ORF">EK0264_09460</name>
</gene>
<feature type="compositionally biased region" description="Polar residues" evidence="3">
    <location>
        <begin position="33"/>
        <end position="44"/>
    </location>
</feature>
<feature type="domain" description="AAA" evidence="4">
    <location>
        <begin position="209"/>
        <end position="396"/>
    </location>
</feature>
<feature type="region of interest" description="Disordered" evidence="3">
    <location>
        <begin position="1"/>
        <end position="212"/>
    </location>
</feature>
<evidence type="ECO:0000256" key="1">
    <source>
        <dbReference type="ARBA" id="ARBA00006976"/>
    </source>
</evidence>
<evidence type="ECO:0000256" key="3">
    <source>
        <dbReference type="SAM" id="MobiDB-lite"/>
    </source>
</evidence>
<evidence type="ECO:0000259" key="4">
    <source>
        <dbReference type="Pfam" id="PF13614"/>
    </source>
</evidence>
<accession>A0A7L4YMI2</accession>
<dbReference type="SUPFAM" id="SSF52540">
    <property type="entry name" value="P-loop containing nucleoside triphosphate hydrolases"/>
    <property type="match status" value="1"/>
</dbReference>
<proteinExistence type="inferred from homology"/>
<dbReference type="CDD" id="cd02042">
    <property type="entry name" value="ParAB_family"/>
    <property type="match status" value="1"/>
</dbReference>
<sequence length="475" mass="49431">MAFERSKLGWPRRRFAAAPAEDHSSALGWPTVSRETSTAPSASPQGGPADTASLAPSDDLGADVSRETSGSVPATDDLGPATSEIPATALPVDTPDVTGPPQLRTLADVAVGPDEEPATGNIAAAGAEADEYAADLAEAAEASSDNPPRGEADAATDGVEVANTATSTDAAESTVPEPSSVSPDALEQDVSRETPAPVTEQLPRPDTTRVLTISNQKGGVGKTTTTVNLAVALAMRGARVLVVDLDPQGNASTGLDIDHPNGTPSTYNVIVDKASIADTAQPVTTEGIPDGALLCVPATSDLAGAEVELAAVVVGREFRLKQAIDAFVAAHTGDDRFDYVFIDCPPSLGLLTVNALAAAGEVLIPIQCEYYALEGLGQLLETIELIHGYLNPSLHISTMLLTMFDARTKLAGQVVDEVREHFGDTVMRTIIPRSVKVSEAPSYRQSVMTYDPMSRGATSYLAAAREFAERGPRNH</sequence>
<name>A0A7L4YMI2_9ACTN</name>
<dbReference type="FunCoup" id="A0A7L4YMI2">
    <property type="interactions" value="17"/>
</dbReference>
<dbReference type="InterPro" id="IPR027417">
    <property type="entry name" value="P-loop_NTPase"/>
</dbReference>
<comment type="function">
    <text evidence="2">May play a role in septum formation.</text>
</comment>
<evidence type="ECO:0000313" key="6">
    <source>
        <dbReference type="Proteomes" id="UP000463857"/>
    </source>
</evidence>
<dbReference type="KEGG" id="eke:EK0264_09460"/>
<organism evidence="5 6">
    <name type="scientific">Epidermidibacterium keratini</name>
    <dbReference type="NCBI Taxonomy" id="1891644"/>
    <lineage>
        <taxon>Bacteria</taxon>
        <taxon>Bacillati</taxon>
        <taxon>Actinomycetota</taxon>
        <taxon>Actinomycetes</taxon>
        <taxon>Sporichthyales</taxon>
        <taxon>Sporichthyaceae</taxon>
        <taxon>Epidermidibacterium</taxon>
    </lineage>
</organism>
<dbReference type="Gene3D" id="3.40.50.300">
    <property type="entry name" value="P-loop containing nucleotide triphosphate hydrolases"/>
    <property type="match status" value="1"/>
</dbReference>
<dbReference type="AlphaFoldDB" id="A0A7L4YMI2"/>
<dbReference type="PANTHER" id="PTHR13696">
    <property type="entry name" value="P-LOOP CONTAINING NUCLEOSIDE TRIPHOSPHATE HYDROLASE"/>
    <property type="match status" value="1"/>
</dbReference>
<dbReference type="Proteomes" id="UP000463857">
    <property type="component" value="Chromosome"/>
</dbReference>